<reference evidence="1" key="1">
    <citation type="submission" date="2021-02" db="EMBL/GenBank/DDBJ databases">
        <authorList>
            <person name="Steward A R."/>
        </authorList>
    </citation>
    <scope>NUCLEOTIDE SEQUENCE</scope>
</reference>
<sequence length="99" mass="10866">MQKKHGRIPAFTGFKTWRRLLTVSGTTASCCSSSNLLTSRRAFLTVRTFFIATGEVESRPRPIALDFPQGNVLSPLAYATYTGDASYLQSSRESQAGET</sequence>
<gene>
    <name evidence="1" type="ORF">PMACD_LOCUS5509</name>
</gene>
<dbReference type="PROSITE" id="PS51257">
    <property type="entry name" value="PROKAR_LIPOPROTEIN"/>
    <property type="match status" value="1"/>
</dbReference>
<protein>
    <submittedName>
        <fullName evidence="1">Uncharacterized protein</fullName>
    </submittedName>
</protein>
<comment type="caution">
    <text evidence="1">The sequence shown here is derived from an EMBL/GenBank/DDBJ whole genome shotgun (WGS) entry which is preliminary data.</text>
</comment>
<accession>A0A821QZ88</accession>
<keyword evidence="2" id="KW-1185">Reference proteome</keyword>
<evidence type="ECO:0000313" key="1">
    <source>
        <dbReference type="EMBL" id="CAF4833289.1"/>
    </source>
</evidence>
<dbReference type="AlphaFoldDB" id="A0A821QZ88"/>
<dbReference type="Proteomes" id="UP000663880">
    <property type="component" value="Unassembled WGS sequence"/>
</dbReference>
<organism evidence="1 2">
    <name type="scientific">Pieris macdunnoughi</name>
    <dbReference type="NCBI Taxonomy" id="345717"/>
    <lineage>
        <taxon>Eukaryota</taxon>
        <taxon>Metazoa</taxon>
        <taxon>Ecdysozoa</taxon>
        <taxon>Arthropoda</taxon>
        <taxon>Hexapoda</taxon>
        <taxon>Insecta</taxon>
        <taxon>Pterygota</taxon>
        <taxon>Neoptera</taxon>
        <taxon>Endopterygota</taxon>
        <taxon>Lepidoptera</taxon>
        <taxon>Glossata</taxon>
        <taxon>Ditrysia</taxon>
        <taxon>Papilionoidea</taxon>
        <taxon>Pieridae</taxon>
        <taxon>Pierinae</taxon>
        <taxon>Pieris</taxon>
    </lineage>
</organism>
<dbReference type="EMBL" id="CAJOBZ010000011">
    <property type="protein sequence ID" value="CAF4833289.1"/>
    <property type="molecule type" value="Genomic_DNA"/>
</dbReference>
<proteinExistence type="predicted"/>
<name>A0A821QZ88_9NEOP</name>
<evidence type="ECO:0000313" key="2">
    <source>
        <dbReference type="Proteomes" id="UP000663880"/>
    </source>
</evidence>